<gene>
    <name evidence="1" type="ORF">ERICIII_00983</name>
    <name evidence="2" type="ORF">ERICV_01001</name>
</gene>
<evidence type="ECO:0000313" key="3">
    <source>
        <dbReference type="Proteomes" id="UP000239833"/>
    </source>
</evidence>
<dbReference type="AlphaFoldDB" id="A0A2L1TQU8"/>
<protein>
    <submittedName>
        <fullName evidence="1">Transposase-like protein</fullName>
    </submittedName>
</protein>
<evidence type="ECO:0000313" key="2">
    <source>
        <dbReference type="EMBL" id="QHZ50176.1"/>
    </source>
</evidence>
<dbReference type="EMBL" id="CP019655">
    <property type="protein sequence ID" value="AVF25188.1"/>
    <property type="molecule type" value="Genomic_DNA"/>
</dbReference>
<accession>A0A8B6WUD2</accession>
<evidence type="ECO:0000313" key="4">
    <source>
        <dbReference type="Proteomes" id="UP000464330"/>
    </source>
</evidence>
<name>A0A2L1TQU8_9BACL</name>
<dbReference type="EMBL" id="CP019717">
    <property type="protein sequence ID" value="QHZ50176.1"/>
    <property type="molecule type" value="Genomic_DNA"/>
</dbReference>
<reference evidence="1 4" key="2">
    <citation type="journal article" date="2020" name="Int. J. Med. Microbiol.">
        <title>Discovery of Paenibacillus larvae ERIC V: Phenotypic and genomic comparison to genotypes ERIC I-IV reveal different inventories of virulence factors which correlate with epidemiological prevalences of American Foulbrood.</title>
        <authorList>
            <person name="Beims H."/>
            <person name="Bunk B."/>
            <person name="Erler S."/>
            <person name="Mohr K.I."/>
            <person name="Sproer C."/>
            <person name="Pradella S."/>
            <person name="Gunther G."/>
            <person name="Rohde M."/>
            <person name="von der Ohe W."/>
            <person name="Steinert M."/>
        </authorList>
    </citation>
    <scope>NUCLEOTIDE SEQUENCE</scope>
    <source>
        <strain evidence="1">Eric_III</strain>
        <strain evidence="2">Eric_V</strain>
    </source>
</reference>
<dbReference type="Proteomes" id="UP000239833">
    <property type="component" value="Chromosome"/>
</dbReference>
<evidence type="ECO:0000313" key="1">
    <source>
        <dbReference type="EMBL" id="AVF25188.1"/>
    </source>
</evidence>
<proteinExistence type="predicted"/>
<accession>A0A6C0QPK0</accession>
<reference evidence="3" key="1">
    <citation type="submission" date="2017-02" db="EMBL/GenBank/DDBJ databases">
        <title>Delineation of Paenibacillus larvae strains originating from foulbrood outbreaks.</title>
        <authorList>
            <person name="Beims H."/>
            <person name="Bunk B."/>
            <person name="Sproeer C."/>
            <person name="Mohr K.I."/>
            <person name="Pradella S."/>
            <person name="Guenther G."/>
            <person name="Rohde M."/>
            <person name="von der Ohe W."/>
            <person name="Steinert M."/>
        </authorList>
    </citation>
    <scope>NUCLEOTIDE SEQUENCE [LARGE SCALE GENOMIC DNA]</scope>
    <source>
        <strain evidence="3">Eric_III</strain>
    </source>
</reference>
<sequence length="63" mass="7424">MKENGLVSTYTVAQFKPHERSYNESYVTNELDRQFDQEEQLAVVVSDFTYVRVEQNGVRMFIS</sequence>
<organism evidence="1 3">
    <name type="scientific">Paenibacillus larvae subsp. larvae</name>
    <dbReference type="NCBI Taxonomy" id="147375"/>
    <lineage>
        <taxon>Bacteria</taxon>
        <taxon>Bacillati</taxon>
        <taxon>Bacillota</taxon>
        <taxon>Bacilli</taxon>
        <taxon>Bacillales</taxon>
        <taxon>Paenibacillaceae</taxon>
        <taxon>Paenibacillus</taxon>
    </lineage>
</organism>
<dbReference type="Proteomes" id="UP000464330">
    <property type="component" value="Chromosome"/>
</dbReference>
<accession>A0A2L1TQU8</accession>